<reference evidence="2" key="1">
    <citation type="submission" date="2020-02" db="EMBL/GenBank/DDBJ databases">
        <authorList>
            <person name="Meier V. D."/>
        </authorList>
    </citation>
    <scope>NUCLEOTIDE SEQUENCE</scope>
    <source>
        <strain evidence="2">AVDCRST_MAG49</strain>
    </source>
</reference>
<evidence type="ECO:0000313" key="2">
    <source>
        <dbReference type="EMBL" id="CAA9554781.1"/>
    </source>
</evidence>
<dbReference type="AlphaFoldDB" id="A0A6J4UP71"/>
<accession>A0A6J4UP71</accession>
<sequence length="205" mass="21652">ADSRTGLRGRRGHRPGDVARLAGGEPRRIARGLAGDLQEVRRDAAPPFPLRRRCRGGALLRLDRQPREQARRRPDEAALHAPQAPQPVVGAQQAPRRGAAGAGADDAGGARQDRGREAGRVVGGARRGRGAGGAARPAGRAGGESGRRRQLRRLRPVREEAAAVLGHLRQAPRDAGDAGRQGRRRGGGEPQPPRLPPEVRATAGI</sequence>
<feature type="compositionally biased region" description="Basic and acidic residues" evidence="1">
    <location>
        <begin position="61"/>
        <end position="78"/>
    </location>
</feature>
<dbReference type="EMBL" id="CADCWG010000139">
    <property type="protein sequence ID" value="CAA9554781.1"/>
    <property type="molecule type" value="Genomic_DNA"/>
</dbReference>
<feature type="non-terminal residue" evidence="2">
    <location>
        <position position="205"/>
    </location>
</feature>
<protein>
    <submittedName>
        <fullName evidence="2">Uncharacterized protein</fullName>
    </submittedName>
</protein>
<proteinExistence type="predicted"/>
<name>A0A6J4UP71_9BACT</name>
<feature type="compositionally biased region" description="Low complexity" evidence="1">
    <location>
        <begin position="81"/>
        <end position="110"/>
    </location>
</feature>
<evidence type="ECO:0000256" key="1">
    <source>
        <dbReference type="SAM" id="MobiDB-lite"/>
    </source>
</evidence>
<feature type="non-terminal residue" evidence="2">
    <location>
        <position position="1"/>
    </location>
</feature>
<feature type="region of interest" description="Disordered" evidence="1">
    <location>
        <begin position="1"/>
        <end position="205"/>
    </location>
</feature>
<organism evidence="2">
    <name type="scientific">uncultured Thermomicrobiales bacterium</name>
    <dbReference type="NCBI Taxonomy" id="1645740"/>
    <lineage>
        <taxon>Bacteria</taxon>
        <taxon>Pseudomonadati</taxon>
        <taxon>Thermomicrobiota</taxon>
        <taxon>Thermomicrobia</taxon>
        <taxon>Thermomicrobiales</taxon>
        <taxon>environmental samples</taxon>
    </lineage>
</organism>
<gene>
    <name evidence="2" type="ORF">AVDCRST_MAG49-2089</name>
</gene>